<sequence length="175" mass="19758">MTDHQKEQVDFALYDDGSTPGWLDRPPGRPAPILRPYQMLLPVPTLDENFVIPRWSPDALPAGWTFLAAELDAPRLTRVSGRFIFRRDADTRFVAVWIQWSPDWNRLTALTGEPGTGESLEKALDGDMRRIEETVLRRVERYLDLLTMVGAEAATPDVQLVMLEAIGIGPSERLT</sequence>
<comment type="caution">
    <text evidence="1">The sequence shown here is derived from an EMBL/GenBank/DDBJ whole genome shotgun (WGS) entry which is preliminary data.</text>
</comment>
<accession>A0ABP8VN98</accession>
<keyword evidence="2" id="KW-1185">Reference proteome</keyword>
<proteinExistence type="predicted"/>
<dbReference type="EMBL" id="BAABLM010000001">
    <property type="protein sequence ID" value="GAA4666694.1"/>
    <property type="molecule type" value="Genomic_DNA"/>
</dbReference>
<gene>
    <name evidence="1" type="ORF">GCM10025780_05640</name>
</gene>
<evidence type="ECO:0000313" key="2">
    <source>
        <dbReference type="Proteomes" id="UP001501295"/>
    </source>
</evidence>
<organism evidence="1 2">
    <name type="scientific">Frondihabitans cladoniiphilus</name>
    <dbReference type="NCBI Taxonomy" id="715785"/>
    <lineage>
        <taxon>Bacteria</taxon>
        <taxon>Bacillati</taxon>
        <taxon>Actinomycetota</taxon>
        <taxon>Actinomycetes</taxon>
        <taxon>Micrococcales</taxon>
        <taxon>Microbacteriaceae</taxon>
        <taxon>Frondihabitans</taxon>
    </lineage>
</organism>
<evidence type="ECO:0000313" key="1">
    <source>
        <dbReference type="EMBL" id="GAA4666694.1"/>
    </source>
</evidence>
<reference evidence="2" key="1">
    <citation type="journal article" date="2019" name="Int. J. Syst. Evol. Microbiol.">
        <title>The Global Catalogue of Microorganisms (GCM) 10K type strain sequencing project: providing services to taxonomists for standard genome sequencing and annotation.</title>
        <authorList>
            <consortium name="The Broad Institute Genomics Platform"/>
            <consortium name="The Broad Institute Genome Sequencing Center for Infectious Disease"/>
            <person name="Wu L."/>
            <person name="Ma J."/>
        </authorList>
    </citation>
    <scope>NUCLEOTIDE SEQUENCE [LARGE SCALE GENOMIC DNA]</scope>
    <source>
        <strain evidence="2">JCM 18956</strain>
    </source>
</reference>
<dbReference type="RefSeq" id="WP_345372969.1">
    <property type="nucleotide sequence ID" value="NZ_BAABLM010000001.1"/>
</dbReference>
<protein>
    <submittedName>
        <fullName evidence="1">Uncharacterized protein</fullName>
    </submittedName>
</protein>
<name>A0ABP8VN98_9MICO</name>
<dbReference type="Proteomes" id="UP001501295">
    <property type="component" value="Unassembled WGS sequence"/>
</dbReference>